<dbReference type="SUPFAM" id="SSF53613">
    <property type="entry name" value="Ribokinase-like"/>
    <property type="match status" value="1"/>
</dbReference>
<protein>
    <recommendedName>
        <fullName evidence="1">Carbohydrate kinase PfkB domain-containing protein</fullName>
    </recommendedName>
</protein>
<feature type="domain" description="Carbohydrate kinase PfkB" evidence="1">
    <location>
        <begin position="129"/>
        <end position="428"/>
    </location>
</feature>
<dbReference type="Gene3D" id="3.40.1190.20">
    <property type="match status" value="1"/>
</dbReference>
<proteinExistence type="predicted"/>
<name>A0A381Z476_9ZZZZ</name>
<dbReference type="PANTHER" id="PTHR46969:SF1">
    <property type="entry name" value="BIFUNCTIONAL PROTEIN HLDE"/>
    <property type="match status" value="1"/>
</dbReference>
<dbReference type="GO" id="GO:0005829">
    <property type="term" value="C:cytosol"/>
    <property type="evidence" value="ECO:0007669"/>
    <property type="project" value="TreeGrafter"/>
</dbReference>
<feature type="non-terminal residue" evidence="2">
    <location>
        <position position="1"/>
    </location>
</feature>
<dbReference type="GO" id="GO:0033786">
    <property type="term" value="F:heptose-1-phosphate adenylyltransferase activity"/>
    <property type="evidence" value="ECO:0007669"/>
    <property type="project" value="TreeGrafter"/>
</dbReference>
<dbReference type="GO" id="GO:0033785">
    <property type="term" value="F:heptose 7-phosphate kinase activity"/>
    <property type="evidence" value="ECO:0007669"/>
    <property type="project" value="TreeGrafter"/>
</dbReference>
<dbReference type="AlphaFoldDB" id="A0A381Z476"/>
<reference evidence="2" key="1">
    <citation type="submission" date="2018-05" db="EMBL/GenBank/DDBJ databases">
        <authorList>
            <person name="Lanie J.A."/>
            <person name="Ng W.-L."/>
            <person name="Kazmierczak K.M."/>
            <person name="Andrzejewski T.M."/>
            <person name="Davidsen T.M."/>
            <person name="Wayne K.J."/>
            <person name="Tettelin H."/>
            <person name="Glass J.I."/>
            <person name="Rusch D."/>
            <person name="Podicherti R."/>
            <person name="Tsui H.-C.T."/>
            <person name="Winkler M.E."/>
        </authorList>
    </citation>
    <scope>NUCLEOTIDE SEQUENCE</scope>
</reference>
<organism evidence="2">
    <name type="scientific">marine metagenome</name>
    <dbReference type="NCBI Taxonomy" id="408172"/>
    <lineage>
        <taxon>unclassified sequences</taxon>
        <taxon>metagenomes</taxon>
        <taxon>ecological metagenomes</taxon>
    </lineage>
</organism>
<dbReference type="Pfam" id="PF00294">
    <property type="entry name" value="PfkB"/>
    <property type="match status" value="1"/>
</dbReference>
<evidence type="ECO:0000313" key="2">
    <source>
        <dbReference type="EMBL" id="SVA83934.1"/>
    </source>
</evidence>
<gene>
    <name evidence="2" type="ORF">METZ01_LOCUS136788</name>
</gene>
<dbReference type="InterPro" id="IPR011611">
    <property type="entry name" value="PfkB_dom"/>
</dbReference>
<dbReference type="EMBL" id="UINC01019853">
    <property type="protein sequence ID" value="SVA83934.1"/>
    <property type="molecule type" value="Genomic_DNA"/>
</dbReference>
<dbReference type="PANTHER" id="PTHR46969">
    <property type="entry name" value="BIFUNCTIONAL PROTEIN HLDE"/>
    <property type="match status" value="1"/>
</dbReference>
<evidence type="ECO:0000259" key="1">
    <source>
        <dbReference type="Pfam" id="PF00294"/>
    </source>
</evidence>
<dbReference type="InterPro" id="IPR029056">
    <property type="entry name" value="Ribokinase-like"/>
</dbReference>
<dbReference type="Gene3D" id="3.40.50.620">
    <property type="entry name" value="HUPs"/>
    <property type="match status" value="1"/>
</dbReference>
<accession>A0A381Z476</accession>
<dbReference type="InterPro" id="IPR014729">
    <property type="entry name" value="Rossmann-like_a/b/a_fold"/>
</dbReference>
<sequence>VHSDSLLGEEAHVSQDLRLEVVSANSYVDEVLLIDRSVESAVEQLRPDFVVKGKEHENLPNPELEALRKYGGKLVFSSGEAVFSSIDLINMDFTGSDRIVTHPPNDFLTRHEINPIELASTVNKFPNLQVCVIGDLIVDEYLTCDPLGMSQEDPTIVVTPVDMQRFLGGSGIVAAHAAGLGARVHYLSVAGDDEIRQYAVEELESCGVTADVLRDDTRPTTLKQRFRADGTTLLRVSHLHQTSIDLSLQNQVFERFEQIVSECQLLVFSDFNYGCLPQALVERLVECAQAAGLIMAADSQCSSQIGDVSRFNGMDLLMPTEHEARVSLRNHQDGLVVLAEQLRTVSEAKNIILTLGAEGSLLHVHGEDGLLHTDRIPQLNSAPRDVIGAGDSHLITSAMAMSVGATGWEAAYLGAVAAAIQINRIGNIPITQSELINELK</sequence>